<dbReference type="InterPro" id="IPR002575">
    <property type="entry name" value="Aminoglycoside_PTrfase"/>
</dbReference>
<dbReference type="Pfam" id="PF01636">
    <property type="entry name" value="APH"/>
    <property type="match status" value="1"/>
</dbReference>
<dbReference type="PANTHER" id="PTHR47829">
    <property type="entry name" value="HYDROLASE, PUTATIVE (AFU_ORTHOLOGUE AFUA_1G12880)-RELATED"/>
    <property type="match status" value="1"/>
</dbReference>
<organism evidence="2 3">
    <name type="scientific">Algoriphagus taiwanensis</name>
    <dbReference type="NCBI Taxonomy" id="1445656"/>
    <lineage>
        <taxon>Bacteria</taxon>
        <taxon>Pseudomonadati</taxon>
        <taxon>Bacteroidota</taxon>
        <taxon>Cytophagia</taxon>
        <taxon>Cytophagales</taxon>
        <taxon>Cyclobacteriaceae</taxon>
        <taxon>Algoriphagus</taxon>
    </lineage>
</organism>
<dbReference type="PANTHER" id="PTHR47829:SF1">
    <property type="entry name" value="HAD FAMILY PHOSPHATASE"/>
    <property type="match status" value="1"/>
</dbReference>
<dbReference type="SUPFAM" id="SSF56112">
    <property type="entry name" value="Protein kinase-like (PK-like)"/>
    <property type="match status" value="1"/>
</dbReference>
<dbReference type="Gene3D" id="3.30.200.20">
    <property type="entry name" value="Phosphorylase Kinase, domain 1"/>
    <property type="match status" value="1"/>
</dbReference>
<gene>
    <name evidence="2" type="ORF">Ataiwa_10480</name>
</gene>
<evidence type="ECO:0000313" key="3">
    <source>
        <dbReference type="Proteomes" id="UP001307705"/>
    </source>
</evidence>
<dbReference type="EMBL" id="BTPE01000003">
    <property type="protein sequence ID" value="GMQ32776.1"/>
    <property type="molecule type" value="Genomic_DNA"/>
</dbReference>
<feature type="domain" description="Aminoglycoside phosphotransferase" evidence="1">
    <location>
        <begin position="26"/>
        <end position="259"/>
    </location>
</feature>
<dbReference type="Proteomes" id="UP001307705">
    <property type="component" value="Unassembled WGS sequence"/>
</dbReference>
<reference evidence="2 3" key="1">
    <citation type="submission" date="2023-08" db="EMBL/GenBank/DDBJ databases">
        <title>Draft genome sequence of Algoriphagus taiwanensis.</title>
        <authorList>
            <person name="Takatani N."/>
            <person name="Hosokawa M."/>
            <person name="Sawabe T."/>
        </authorList>
    </citation>
    <scope>NUCLEOTIDE SEQUENCE [LARGE SCALE GENOMIC DNA]</scope>
    <source>
        <strain evidence="2 3">JCM 19755</strain>
    </source>
</reference>
<evidence type="ECO:0000259" key="1">
    <source>
        <dbReference type="Pfam" id="PF01636"/>
    </source>
</evidence>
<accession>A0ABQ6PYS8</accession>
<name>A0ABQ6PYS8_9BACT</name>
<proteinExistence type="predicted"/>
<protein>
    <submittedName>
        <fullName evidence="2">Phosphotransferase family protein</fullName>
    </submittedName>
</protein>
<dbReference type="InterPro" id="IPR041726">
    <property type="entry name" value="ACAD10_11_N"/>
</dbReference>
<dbReference type="CDD" id="cd05154">
    <property type="entry name" value="ACAD10_11_N-like"/>
    <property type="match status" value="1"/>
</dbReference>
<comment type="caution">
    <text evidence="2">The sequence shown here is derived from an EMBL/GenBank/DDBJ whole genome shotgun (WGS) entry which is preliminary data.</text>
</comment>
<dbReference type="RefSeq" id="WP_338227581.1">
    <property type="nucleotide sequence ID" value="NZ_BTPE01000003.1"/>
</dbReference>
<keyword evidence="3" id="KW-1185">Reference proteome</keyword>
<evidence type="ECO:0000313" key="2">
    <source>
        <dbReference type="EMBL" id="GMQ32776.1"/>
    </source>
</evidence>
<dbReference type="InterPro" id="IPR052898">
    <property type="entry name" value="ACAD10-like"/>
</dbReference>
<sequence length="342" mass="39337">MDDPRDFSKLKKHLHERLYWKPEEIEISQIAGGFSNLTFLIETPLGKFAMRRPPFGEKISKAHDMARECNILVALEKAGYSKAPKPILLFEDEDIIGAPFFIMEFVDGLVLRNRNSTGLLPTSEEFELLSKNSIDCLLELHLLELKNSGLIQLGKPEGYIQRQVEGWIDRYFRAKTDALPEMEKVADWLKSNRPEKENVGFIHNDFKYDNVVVDREKLTEIRAVLDWEMATVGDPLMDLGTSLAYWAQEDDPEILKMFNLTHLPGNMTRAEVIHYYDLKSPLDMSNMLFFYVFGLFKVGVIAQQIYKRYKQGFANDPRFAALIHVVNAAGKKAEQTILTEKI</sequence>
<dbReference type="InterPro" id="IPR011009">
    <property type="entry name" value="Kinase-like_dom_sf"/>
</dbReference>
<dbReference type="Gene3D" id="3.90.1200.10">
    <property type="match status" value="1"/>
</dbReference>